<proteinExistence type="predicted"/>
<dbReference type="Proteomes" id="UP001162992">
    <property type="component" value="Chromosome 13"/>
</dbReference>
<dbReference type="EMBL" id="CM055104">
    <property type="protein sequence ID" value="KAJ7533325.1"/>
    <property type="molecule type" value="Genomic_DNA"/>
</dbReference>
<keyword evidence="2" id="KW-1185">Reference proteome</keyword>
<comment type="caution">
    <text evidence="1">The sequence shown here is derived from an EMBL/GenBank/DDBJ whole genome shotgun (WGS) entry which is preliminary data.</text>
</comment>
<accession>A0ACC2BUA0</accession>
<gene>
    <name evidence="1" type="ORF">O6H91_13G043400</name>
</gene>
<evidence type="ECO:0000313" key="1">
    <source>
        <dbReference type="EMBL" id="KAJ7533325.1"/>
    </source>
</evidence>
<organism evidence="1 2">
    <name type="scientific">Diphasiastrum complanatum</name>
    <name type="common">Issler's clubmoss</name>
    <name type="synonym">Lycopodium complanatum</name>
    <dbReference type="NCBI Taxonomy" id="34168"/>
    <lineage>
        <taxon>Eukaryota</taxon>
        <taxon>Viridiplantae</taxon>
        <taxon>Streptophyta</taxon>
        <taxon>Embryophyta</taxon>
        <taxon>Tracheophyta</taxon>
        <taxon>Lycopodiopsida</taxon>
        <taxon>Lycopodiales</taxon>
        <taxon>Lycopodiaceae</taxon>
        <taxon>Lycopodioideae</taxon>
        <taxon>Diphasiastrum</taxon>
    </lineage>
</organism>
<evidence type="ECO:0000313" key="2">
    <source>
        <dbReference type="Proteomes" id="UP001162992"/>
    </source>
</evidence>
<sequence length="2069" mass="228931">MEKLVPEMESTFDCRRETIQNATRLYGVNRLDGITNLNVGENIAPSVSGKNIRQGRIIDTLSSSCNTYEACEELGYLDSSDFTIRGYVSYMRQKSIRKNWPFSERSFKQHHDKADGPLLPPFEPQPLYCPTSEVGLGQEYATETVIGGTSTSKCILSQEVRLHLELDGEKGKDDGDPHEPLMQCGLGMEERKQLLDINGEKTESHNENSDVCLRQKEETSQMPKEAVYHDFTVEEDSEKMRGKQQHGVEREHEEVLVDTMSPTIEREPEVGKGQLEELTSHTKSLFVSKKQNSSSESPCDAIESTSQQSSESKSVAIVASAEQIEGGLSETHDCRKSCEEAESNIDFFSPNSCDILDMKLNVDLTTRKNASSKEPHTEEMEQKIPKQKGKIQKTRLITDIISSHPALVQEEKHFGDRQPLKSFTEKSVTRCPLSNQQHAIYRKNVASTKLARARRLKYGISRKDSFVHSKCQPGKRKHHRLDADKFHSVSEHPSKRNCVKGEHPFRKELVRTRNRRIRSTFNHSLSIANCAEVSSHDQCITASDPDHRVAYVDKGLTFQIRGRLNSGLSAARDYENLRITEEDYQSEHHGEEQKEDCVDPFLRLNAMHCASPLEPANLSQLNTCEDLCVSAIGKRIQPSPKLNVAWWPPVAMVRNMVDSVPNTNSIGTIERISRRSEVQPVCLSNTECEMTDRSTSSLESSQIVLETNESLEVSDSESMQYRDQSEHPLLERTDNRSKEYFEARHFHSDRAQPGDISSETNRQSRGKSLWAPNIECQKGNPSLSDSEKVYISDFHAQSRIDGKLDNVHEPSVQVQTNQCIEQQSSISGSFHVDANQSFIGQAGKVGNSLVGTSCQTTPEQMCAFRTKEASEDFQSRTFSELINLQISTNTTPVHCSPCCLPHNNNKKPSDTNNSDARVNDLCISTENVEIAEQNIGLKYLACKVLHALDYGAAIPSHEPVIPIFKSNKSVEHENISNGPKLSWKAAVVMATMGAHLGVNFAGLLSKQPNSSTAGFSFLPPRSTNSQENCDGAGDKSTTVGCVAANGLLRDCRSYLPSYDISYVPSDQSARDLATGTRLDSEHSAGIFPPDFPSCSSDQDTKITGSAVNILTVPTTTIMLPTISSGKESLAAPKGLDQTPKSRLSASNISVAMGDRVLRTFPRGLPPGRYSVNADGARCLEVTKKSTLQTPYSAHFTQAGRKTDTNFAGNKLIIIDSDPDVLQKQEGSKLKVITSEAICEKDISTAESAVLSLSGTSQLQQKKITQGVKFACKNILPEKVLNADPRDSLGQDTVPDCSTMDFTDLSNMGKPMLRLMGKNVMLSSRCNNEQEQCWQYQKQQNGVQCAISGPEGTSQSIEYALTPAMNNSSLKDVDNASHNSRVHPLFVPGSSQLSNCTTSPGNNAPELPKVPHFSYERQEHVELIRFNTCSGLKLPNFSVQEQRDSLAGTHIQAISGNNLHSEHEVDNLIINNMQTCRTPAISASNLFQVRRNDSQYTVLKQKVSPSIETFGAQSFRGSENSSILDVGLGFPVTKGTENVGLSLVEKVSSTSALYRPSRMKGFPHQLQSDSLLSPSKAVETIPQPSGNHSKQNMQLPQFLDSRNQKEAYLAANVIEIEDDDEVEPSSGITSNSHKEQLSIHKLGLQASLKAMKHADNQKVSNRVNHRLESGQVDFLPTADLSSLLAGVGPQNCRNGSISGSGIENMRLLDADQINADASNQEKTSRKRCQGAGKIKLTQNSELKLQQESLSKWRPNTTSSKGFPGPLRPNWISGINSGIKRGATANFFKARVEMMKAGRATQNLAQFPSGRLDTSTNMANACSADHHKAPGSGSPSYLPISVPQSNVDYYDFLSRNSDKDSALNDLVRVPSPILEARNPFIGTGKNNFICQEQFLVPSLSVAESLQNRSRQILMSQRPPSNNVARNASNQINSNLLQRSHYTPGSDILGTEYDQRRLPTSNNNSNDLQMIAGALDYPFYNLVPYNSDIFHAKPVLVQKYQDRLLQRVGETRNSESLSEEMCPLGFASTDQLLAYQLQRRGHDYGKHLTADYCQQRKRVKRNSIFRPIPPVP</sequence>
<protein>
    <submittedName>
        <fullName evidence="1">Uncharacterized protein</fullName>
    </submittedName>
</protein>
<name>A0ACC2BUA0_DIPCM</name>
<reference evidence="2" key="1">
    <citation type="journal article" date="2024" name="Proc. Natl. Acad. Sci. U.S.A.">
        <title>Extraordinary preservation of gene collinearity over three hundred million years revealed in homosporous lycophytes.</title>
        <authorList>
            <person name="Li C."/>
            <person name="Wickell D."/>
            <person name="Kuo L.Y."/>
            <person name="Chen X."/>
            <person name="Nie B."/>
            <person name="Liao X."/>
            <person name="Peng D."/>
            <person name="Ji J."/>
            <person name="Jenkins J."/>
            <person name="Williams M."/>
            <person name="Shu S."/>
            <person name="Plott C."/>
            <person name="Barry K."/>
            <person name="Rajasekar S."/>
            <person name="Grimwood J."/>
            <person name="Han X."/>
            <person name="Sun S."/>
            <person name="Hou Z."/>
            <person name="He W."/>
            <person name="Dai G."/>
            <person name="Sun C."/>
            <person name="Schmutz J."/>
            <person name="Leebens-Mack J.H."/>
            <person name="Li F.W."/>
            <person name="Wang L."/>
        </authorList>
    </citation>
    <scope>NUCLEOTIDE SEQUENCE [LARGE SCALE GENOMIC DNA]</scope>
    <source>
        <strain evidence="2">cv. PW_Plant_1</strain>
    </source>
</reference>